<dbReference type="Gene3D" id="3.40.50.1820">
    <property type="entry name" value="alpha/beta hydrolase"/>
    <property type="match status" value="1"/>
</dbReference>
<keyword evidence="1" id="KW-0378">Hydrolase</keyword>
<dbReference type="AlphaFoldDB" id="A0A9Q8Z6C5"/>
<evidence type="ECO:0000313" key="4">
    <source>
        <dbReference type="Proteomes" id="UP001056012"/>
    </source>
</evidence>
<dbReference type="EMBL" id="CP089276">
    <property type="protein sequence ID" value="USP76829.1"/>
    <property type="molecule type" value="Genomic_DNA"/>
</dbReference>
<dbReference type="Pfam" id="PF07859">
    <property type="entry name" value="Abhydrolase_3"/>
    <property type="match status" value="1"/>
</dbReference>
<dbReference type="InterPro" id="IPR029058">
    <property type="entry name" value="AB_hydrolase_fold"/>
</dbReference>
<sequence length="352" mass="38051">MNSQSPLYPYPYSQAARLDPRITLPRPAIDAALAPLVDSALLPEELDVSFMRGFDMGVTVDTILESNPHLTHKQHAVSASQGHTIELSIFTPVTRPGPLPILLFVHGGGMISGDRFSALPSIIDLVQDVQCAIASVEYRLAPETPAPGGAEDCYDSIVWISTHAASLGIDASQIIVCGSSGGAPLAAAACLMARDRSFPGVPVKAQMLLSPMLDDRCNSVSDLQFEHGVPWNGLTNRSAWNHALAGQRGTENVSSYQSPSRATDLSNLPEAYIDAAECEVFRDQAVLYAMNMWRCGSSCELHVWPGGIHLFDAVDNPEVPVVGAAIAAKRTWLRRMMTIPKTERDMHDTQHV</sequence>
<protein>
    <recommendedName>
        <fullName evidence="2">Alpha/beta hydrolase fold-3 domain-containing protein</fullName>
    </recommendedName>
</protein>
<dbReference type="Proteomes" id="UP001056012">
    <property type="component" value="Chromosome 3"/>
</dbReference>
<gene>
    <name evidence="3" type="ORF">yc1106_04103</name>
</gene>
<dbReference type="InterPro" id="IPR013094">
    <property type="entry name" value="AB_hydrolase_3"/>
</dbReference>
<proteinExistence type="predicted"/>
<dbReference type="InterPro" id="IPR050300">
    <property type="entry name" value="GDXG_lipolytic_enzyme"/>
</dbReference>
<reference evidence="3" key="1">
    <citation type="submission" date="2021-12" db="EMBL/GenBank/DDBJ databases">
        <title>Curvularia clavata genome.</title>
        <authorList>
            <person name="Cao Y."/>
        </authorList>
    </citation>
    <scope>NUCLEOTIDE SEQUENCE</scope>
    <source>
        <strain evidence="3">Yc1106</strain>
    </source>
</reference>
<feature type="domain" description="Alpha/beta hydrolase fold-3" evidence="2">
    <location>
        <begin position="102"/>
        <end position="311"/>
    </location>
</feature>
<dbReference type="VEuPathDB" id="FungiDB:yc1106_04103"/>
<evidence type="ECO:0000313" key="3">
    <source>
        <dbReference type="EMBL" id="USP76829.1"/>
    </source>
</evidence>
<dbReference type="OrthoDB" id="433474at2759"/>
<organism evidence="3 4">
    <name type="scientific">Curvularia clavata</name>
    <dbReference type="NCBI Taxonomy" id="95742"/>
    <lineage>
        <taxon>Eukaryota</taxon>
        <taxon>Fungi</taxon>
        <taxon>Dikarya</taxon>
        <taxon>Ascomycota</taxon>
        <taxon>Pezizomycotina</taxon>
        <taxon>Dothideomycetes</taxon>
        <taxon>Pleosporomycetidae</taxon>
        <taxon>Pleosporales</taxon>
        <taxon>Pleosporineae</taxon>
        <taxon>Pleosporaceae</taxon>
        <taxon>Curvularia</taxon>
    </lineage>
</organism>
<keyword evidence="4" id="KW-1185">Reference proteome</keyword>
<dbReference type="SUPFAM" id="SSF53474">
    <property type="entry name" value="alpha/beta-Hydrolases"/>
    <property type="match status" value="1"/>
</dbReference>
<dbReference type="GO" id="GO:0016787">
    <property type="term" value="F:hydrolase activity"/>
    <property type="evidence" value="ECO:0007669"/>
    <property type="project" value="UniProtKB-KW"/>
</dbReference>
<dbReference type="PANTHER" id="PTHR48081:SF8">
    <property type="entry name" value="ALPHA_BETA HYDROLASE FOLD-3 DOMAIN-CONTAINING PROTEIN-RELATED"/>
    <property type="match status" value="1"/>
</dbReference>
<evidence type="ECO:0000259" key="2">
    <source>
        <dbReference type="Pfam" id="PF07859"/>
    </source>
</evidence>
<accession>A0A9Q8Z6C5</accession>
<name>A0A9Q8Z6C5_CURCL</name>
<dbReference type="PANTHER" id="PTHR48081">
    <property type="entry name" value="AB HYDROLASE SUPERFAMILY PROTEIN C4A8.06C"/>
    <property type="match status" value="1"/>
</dbReference>
<evidence type="ECO:0000256" key="1">
    <source>
        <dbReference type="ARBA" id="ARBA00022801"/>
    </source>
</evidence>